<dbReference type="Proteomes" id="UP000887574">
    <property type="component" value="Unplaced"/>
</dbReference>
<feature type="domain" description="S1 motif" evidence="1">
    <location>
        <begin position="456"/>
        <end position="525"/>
    </location>
</feature>
<protein>
    <submittedName>
        <fullName evidence="3">S1 motif domain-containing protein</fullName>
    </submittedName>
</protein>
<dbReference type="SMART" id="SM00316">
    <property type="entry name" value="S1"/>
    <property type="match status" value="5"/>
</dbReference>
<evidence type="ECO:0000313" key="3">
    <source>
        <dbReference type="WBParaSite" id="jg86"/>
    </source>
</evidence>
<dbReference type="Pfam" id="PF00575">
    <property type="entry name" value="S1"/>
    <property type="match status" value="1"/>
</dbReference>
<dbReference type="InterPro" id="IPR057302">
    <property type="entry name" value="Rrp5_S1"/>
</dbReference>
<feature type="domain" description="S1 motif" evidence="1">
    <location>
        <begin position="545"/>
        <end position="609"/>
    </location>
</feature>
<dbReference type="Pfam" id="PF23459">
    <property type="entry name" value="S1_RRP5"/>
    <property type="match status" value="1"/>
</dbReference>
<dbReference type="InterPro" id="IPR045209">
    <property type="entry name" value="Rrp5"/>
</dbReference>
<dbReference type="PROSITE" id="PS50126">
    <property type="entry name" value="S1"/>
    <property type="match status" value="3"/>
</dbReference>
<sequence>MPRIVDTVKIHSIRIIMSGAKLKWTFLGWYSKTIKSQPQCIEIWKIEKQGKSKSSRHVKTFCGSKSQYQRRTGEPSYEGVFRQILSSDFLVEDVRGVGLVKEINETDVLLECAEGILLQLPANRISRTFTKQMSTSDVTLDDIFTIGQAIAFKVFDMARIQDDRNKTKSKPKVSTCPYEVNGHLLPSNFTPGTVVNGIISSIEEKGAVVDIGIAGEVKGFVQKEDLPAYLTLHIGQVVLFRVKPNCSEASRVISLSAFPEMDTLDDPKFQMNHLMPGTILTVEPEKIVADGVYVNLKNGTKAFVRKIHLPPRIRFDMDRCIKAFRVCVICCQQNSPLLVLSAHPDVIALAKVEKRVVPEELKIGQKINCKVYDLDKKQNVYFRLEDDESGKSCLITAKALRIHIDDVDKNISKYALDSSHVCRVIGYNSLERLLLVSCKSYILSQKIVSVMEAKPAEKFMCTVVAIKPNGLTVNLCGDVFGYVTTMHVKNKPSSVWQKGFRKDQKVACRVLYLDNSTKRLIMTAKPALVETTDKLVTAYDEGMMGDVAVGTVVKILESGGLLVGFFNHVVGLLHSSDAKKVVNLQLGMPIKVRIKSVDATKKLMYLDFGEECISSSASSTVPKVTRVKSSVKRPAKPFRIYSAKVLGPWPYGGSSPDTTAELLLDGGSIGRLHASEINISKYVEGSFPMKEFLTKNQDKLVTVKVICVGKPKNLSDKGKEKLMDDHNTPRIVECTLDEAKIAETHKKLRLINYQSEFDYGARVAAYVVSPEHSTLNTLSGTTILGEVNPQFKVMISAERTNKVAHPASKDANTEMEICGELFSGGELVFGKVVGVNKTKRCKYVELTLLDEDKKSKKKRTKAVSEVKEELDDTKDDVFVLPSPAFAPKNMTCTQRKRRFVKVQEATFEWSLAGFTMDDLAEVGRKTDSNEKAGVNQAGVKKPRKDDDIHLLKLSEEERKLLGDGAECELDFDKDYSKAKSIAERSLKVINFKEDEELFNIWKST</sequence>
<dbReference type="PANTHER" id="PTHR23270">
    <property type="entry name" value="PROGRAMMED CELL DEATH PROTEIN 11 PRE-RRNA PROCESSING PROTEIN RRP5"/>
    <property type="match status" value="1"/>
</dbReference>
<proteinExistence type="predicted"/>
<dbReference type="GO" id="GO:0032040">
    <property type="term" value="C:small-subunit processome"/>
    <property type="evidence" value="ECO:0007669"/>
    <property type="project" value="TreeGrafter"/>
</dbReference>
<dbReference type="InterPro" id="IPR012340">
    <property type="entry name" value="NA-bd_OB-fold"/>
</dbReference>
<dbReference type="SUPFAM" id="SSF50249">
    <property type="entry name" value="Nucleic acid-binding proteins"/>
    <property type="match status" value="4"/>
</dbReference>
<dbReference type="InterPro" id="IPR003029">
    <property type="entry name" value="S1_domain"/>
</dbReference>
<dbReference type="AlphaFoldDB" id="A0A915ER45"/>
<dbReference type="PANTHER" id="PTHR23270:SF10">
    <property type="entry name" value="PROTEIN RRP5 HOMOLOG"/>
    <property type="match status" value="1"/>
</dbReference>
<reference evidence="3" key="1">
    <citation type="submission" date="2022-11" db="UniProtKB">
        <authorList>
            <consortium name="WormBaseParasite"/>
        </authorList>
    </citation>
    <scope>IDENTIFICATION</scope>
</reference>
<evidence type="ECO:0000313" key="2">
    <source>
        <dbReference type="Proteomes" id="UP000887574"/>
    </source>
</evidence>
<evidence type="ECO:0000259" key="1">
    <source>
        <dbReference type="PROSITE" id="PS50126"/>
    </source>
</evidence>
<organism evidence="2 3">
    <name type="scientific">Ditylenchus dipsaci</name>
    <dbReference type="NCBI Taxonomy" id="166011"/>
    <lineage>
        <taxon>Eukaryota</taxon>
        <taxon>Metazoa</taxon>
        <taxon>Ecdysozoa</taxon>
        <taxon>Nematoda</taxon>
        <taxon>Chromadorea</taxon>
        <taxon>Rhabditida</taxon>
        <taxon>Tylenchina</taxon>
        <taxon>Tylenchomorpha</taxon>
        <taxon>Sphaerularioidea</taxon>
        <taxon>Anguinidae</taxon>
        <taxon>Anguininae</taxon>
        <taxon>Ditylenchus</taxon>
    </lineage>
</organism>
<name>A0A915ER45_9BILA</name>
<accession>A0A915ER45</accession>
<dbReference type="WBParaSite" id="jg86">
    <property type="protein sequence ID" value="jg86"/>
    <property type="gene ID" value="jg86"/>
</dbReference>
<feature type="domain" description="S1 motif" evidence="1">
    <location>
        <begin position="192"/>
        <end position="258"/>
    </location>
</feature>
<dbReference type="GO" id="GO:0006364">
    <property type="term" value="P:rRNA processing"/>
    <property type="evidence" value="ECO:0007669"/>
    <property type="project" value="InterPro"/>
</dbReference>
<keyword evidence="2" id="KW-1185">Reference proteome</keyword>
<dbReference type="Gene3D" id="2.40.50.140">
    <property type="entry name" value="Nucleic acid-binding proteins"/>
    <property type="match status" value="3"/>
</dbReference>
<dbReference type="GO" id="GO:0003723">
    <property type="term" value="F:RNA binding"/>
    <property type="evidence" value="ECO:0007669"/>
    <property type="project" value="TreeGrafter"/>
</dbReference>